<dbReference type="EMBL" id="DS999644">
    <property type="protein sequence ID" value="EFE73846.2"/>
    <property type="molecule type" value="Genomic_DNA"/>
</dbReference>
<gene>
    <name evidence="2" type="ORF">SSGG_01212</name>
</gene>
<dbReference type="Proteomes" id="UP000003986">
    <property type="component" value="Unassembled WGS sequence"/>
</dbReference>
<evidence type="ECO:0000313" key="2">
    <source>
        <dbReference type="EMBL" id="EFE73846.2"/>
    </source>
</evidence>
<accession>D6ARE4</accession>
<organism evidence="2 3">
    <name type="scientific">Streptomyces filamentosus NRRL 15998</name>
    <dbReference type="NCBI Taxonomy" id="457431"/>
    <lineage>
        <taxon>Bacteria</taxon>
        <taxon>Bacillati</taxon>
        <taxon>Actinomycetota</taxon>
        <taxon>Actinomycetes</taxon>
        <taxon>Kitasatosporales</taxon>
        <taxon>Streptomycetaceae</taxon>
        <taxon>Streptomyces</taxon>
    </lineage>
</organism>
<proteinExistence type="predicted"/>
<name>D6ARE4_STRFL</name>
<protein>
    <submittedName>
        <fullName evidence="2">Predicted protein</fullName>
    </submittedName>
</protein>
<dbReference type="AlphaFoldDB" id="D6ARE4"/>
<reference evidence="3" key="2">
    <citation type="submission" date="2008-12" db="EMBL/GenBank/DDBJ databases">
        <title>Annotation of Streptomyces roseosporus strain NRRL 15998.</title>
        <authorList>
            <consortium name="The Broad Institute Genome Sequencing Platform"/>
            <consortium name="Broad Institute Microbial Sequencing Center"/>
            <person name="Fischbach M."/>
            <person name="Ward D."/>
            <person name="Young S."/>
            <person name="Kodira C.D."/>
            <person name="Zeng Q."/>
            <person name="Koehrsen M."/>
            <person name="Godfrey P."/>
            <person name="Alvarado L."/>
            <person name="Berlin A.M."/>
            <person name="Borenstein D."/>
            <person name="Chen Z."/>
            <person name="Engels R."/>
            <person name="Freedman E."/>
            <person name="Gellesch M."/>
            <person name="Goldberg J."/>
            <person name="Griggs A."/>
            <person name="Gujja S."/>
            <person name="Heiman D.I."/>
            <person name="Hepburn T.A."/>
            <person name="Howarth C."/>
            <person name="Jen D."/>
            <person name="Larson L."/>
            <person name="Lewis B."/>
            <person name="Mehta T."/>
            <person name="Park D."/>
            <person name="Pearson M."/>
            <person name="Roberts A."/>
            <person name="Saif S."/>
            <person name="Shea T.D."/>
            <person name="Shenoy N."/>
            <person name="Sisk P."/>
            <person name="Stolte C."/>
            <person name="Sykes S.N."/>
            <person name="Walk T."/>
            <person name="White J."/>
            <person name="Yandava C."/>
            <person name="Straight P."/>
            <person name="Clardy J."/>
            <person name="Hung D."/>
            <person name="Kolter R."/>
            <person name="Mekalanos J."/>
            <person name="Walker S."/>
            <person name="Walsh C.T."/>
            <person name="Wieland B.L.C."/>
            <person name="Ilzarbe M."/>
            <person name="Galagan J."/>
            <person name="Nusbaum C."/>
            <person name="Birren B."/>
        </authorList>
    </citation>
    <scope>NUCLEOTIDE SEQUENCE [LARGE SCALE GENOMIC DNA]</scope>
    <source>
        <strain evidence="3">NRRL 15998</strain>
    </source>
</reference>
<sequence length="116" mass="12265">MRLPPADVFHFRRRDESASAPAVPPSLAPGTARGPLIGVAMPGLVAWCPWAEPTCPGRSSGGSGVIFTSRSPPGSHRPRVAAGCVRRYSSRRCLSLRPVYGPVRATADRFIGGAWA</sequence>
<reference evidence="3" key="1">
    <citation type="submission" date="2008-10" db="EMBL/GenBank/DDBJ databases">
        <authorList>
            <person name="Molnar K."/>
        </authorList>
    </citation>
    <scope>NUCLEOTIDE SEQUENCE [LARGE SCALE GENOMIC DNA]</scope>
    <source>
        <strain evidence="3">NRRL 15998</strain>
    </source>
</reference>
<feature type="region of interest" description="Disordered" evidence="1">
    <location>
        <begin position="56"/>
        <end position="79"/>
    </location>
</feature>
<evidence type="ECO:0000256" key="1">
    <source>
        <dbReference type="SAM" id="MobiDB-lite"/>
    </source>
</evidence>
<evidence type="ECO:0000313" key="3">
    <source>
        <dbReference type="Proteomes" id="UP000003986"/>
    </source>
</evidence>